<dbReference type="AlphaFoldDB" id="A0A076JP59"/>
<dbReference type="Gene3D" id="2.60.40.1510">
    <property type="entry name" value="ntegrin, alpha v. Chain A, domain 3"/>
    <property type="match status" value="1"/>
</dbReference>
<dbReference type="EMBL" id="KJ511856">
    <property type="protein sequence ID" value="AII79415.1"/>
    <property type="molecule type" value="mRNA"/>
</dbReference>
<dbReference type="Pfam" id="PF00362">
    <property type="entry name" value="Integrin_beta"/>
    <property type="match status" value="1"/>
</dbReference>
<dbReference type="PANTHER" id="PTHR10082">
    <property type="entry name" value="INTEGRIN BETA SUBUNIT"/>
    <property type="match status" value="1"/>
</dbReference>
<dbReference type="GO" id="GO:0016477">
    <property type="term" value="P:cell migration"/>
    <property type="evidence" value="ECO:0007669"/>
    <property type="project" value="TreeGrafter"/>
</dbReference>
<dbReference type="Gene3D" id="3.40.50.410">
    <property type="entry name" value="von Willebrand factor, type A domain"/>
    <property type="match status" value="1"/>
</dbReference>
<dbReference type="GO" id="GO:0098609">
    <property type="term" value="P:cell-cell adhesion"/>
    <property type="evidence" value="ECO:0007669"/>
    <property type="project" value="TreeGrafter"/>
</dbReference>
<feature type="chain" id="PRO_5001713954" description="Integrin beta" evidence="10">
    <location>
        <begin position="18"/>
        <end position="723"/>
    </location>
</feature>
<keyword evidence="4 8" id="KW-0401">Integrin</keyword>
<evidence type="ECO:0000256" key="9">
    <source>
        <dbReference type="SAM" id="Phobius"/>
    </source>
</evidence>
<keyword evidence="5 9" id="KW-0472">Membrane</keyword>
<feature type="domain" description="VWFA" evidence="11">
    <location>
        <begin position="113"/>
        <end position="241"/>
    </location>
</feature>
<sequence length="723" mass="81781">MFVHYLLFFLLLKECLLIDLCEKSENCKECIRNPNVCVWCAAKAFNRTRCIPRSSYEADWCPEPVPVNELSNSIMIESNENKQIKPLKYEMKLRIGEPQTFNFTYDFKDNPVDVYFLLDASAMMGTKIKNIASKADGLYKTLETLTNDFTLGVGTFIDKNTWKENGKESYSFAHELSLTKDHQKFVTALESTPTGYNRDPPTGCLDAIAQAIVCDKLIGWREKSRKIIVVLTNNNYHDAGDGRVSGIFEPYDGQCYTDLKNKRYKRELTMDYPSVGMINKLVDHYKVTVLFLVESTVKSAYQSLSDVISGSYIDDWVNEPINPYDTTGQTLKKIYKQIIGNVTLNVDIKAKNIENVKIHLSPNCTKGNYDKNCLVKTDQSIKFEGSVEILNYDSTDNVSVEFSVQGLAEKLSIDIDVISDCRCEGNEKFSGYCNGRPLECGQCLCDDGNSACNFEGSICSGHTCFCGICHCTYPYTGKYCECNSLDCEKITSGNGECVDGKCQCKDEWSGITCSCPKSNSTCKGNDNRVCNDYGFCLCGKCECHELSDWDPRQLDSLCALSPCADCHKKQCIKLSSHVLRFNNEDLNEYSRSFIKMNSSDSLEDPLEPSWNLCPELRMENGCYTTFAYKYQDGYGIELLIQKNKNCDENILKLGVIVSVTVILVGIGTLVVWKLMTKYHDRKEYMELMKQYNPDQGARTNKLYIDPCVTFKNPSYRADPITES</sequence>
<evidence type="ECO:0000256" key="10">
    <source>
        <dbReference type="SAM" id="SignalP"/>
    </source>
</evidence>
<dbReference type="InterPro" id="IPR002369">
    <property type="entry name" value="Integrin_bsu_VWA"/>
</dbReference>
<protein>
    <recommendedName>
        <fullName evidence="8">Integrin beta</fullName>
    </recommendedName>
</protein>
<dbReference type="GO" id="GO:0005178">
    <property type="term" value="F:integrin binding"/>
    <property type="evidence" value="ECO:0007669"/>
    <property type="project" value="TreeGrafter"/>
</dbReference>
<feature type="signal peptide" evidence="10">
    <location>
        <begin position="1"/>
        <end position="17"/>
    </location>
</feature>
<dbReference type="PRINTS" id="PR01186">
    <property type="entry name" value="INTEGRINB"/>
</dbReference>
<dbReference type="InterPro" id="IPR015812">
    <property type="entry name" value="Integrin_bsu"/>
</dbReference>
<dbReference type="PANTHER" id="PTHR10082:SF60">
    <property type="entry name" value="INTEGRIN BETA-PS"/>
    <property type="match status" value="1"/>
</dbReference>
<comment type="similarity">
    <text evidence="2 8">Belongs to the integrin beta chain family.</text>
</comment>
<evidence type="ECO:0000313" key="12">
    <source>
        <dbReference type="EMBL" id="AII79415.1"/>
    </source>
</evidence>
<evidence type="ECO:0000256" key="8">
    <source>
        <dbReference type="RuleBase" id="RU000633"/>
    </source>
</evidence>
<dbReference type="Gene3D" id="2.10.25.10">
    <property type="entry name" value="Laminin"/>
    <property type="match status" value="1"/>
</dbReference>
<comment type="subcellular location">
    <subcellularLocation>
        <location evidence="8">Cell membrane</location>
        <topology evidence="8">Single-pass type I membrane protein</topology>
    </subcellularLocation>
    <subcellularLocation>
        <location evidence="1">Membrane</location>
        <topology evidence="1">Single-pass type I membrane protein</topology>
    </subcellularLocation>
</comment>
<keyword evidence="8" id="KW-0130">Cell adhesion</keyword>
<dbReference type="GO" id="GO:0007160">
    <property type="term" value="P:cell-matrix adhesion"/>
    <property type="evidence" value="ECO:0007669"/>
    <property type="project" value="TreeGrafter"/>
</dbReference>
<keyword evidence="10" id="KW-0732">Signal</keyword>
<name>A0A076JP59_BOMMO</name>
<dbReference type="SUPFAM" id="SSF103575">
    <property type="entry name" value="Plexin repeat"/>
    <property type="match status" value="1"/>
</dbReference>
<keyword evidence="7" id="KW-0325">Glycoprotein</keyword>
<evidence type="ECO:0000256" key="5">
    <source>
        <dbReference type="ARBA" id="ARBA00023136"/>
    </source>
</evidence>
<evidence type="ECO:0000256" key="1">
    <source>
        <dbReference type="ARBA" id="ARBA00004479"/>
    </source>
</evidence>
<feature type="transmembrane region" description="Helical" evidence="9">
    <location>
        <begin position="650"/>
        <end position="672"/>
    </location>
</feature>
<evidence type="ECO:0000256" key="6">
    <source>
        <dbReference type="ARBA" id="ARBA00023157"/>
    </source>
</evidence>
<dbReference type="InterPro" id="IPR002035">
    <property type="entry name" value="VWF_A"/>
</dbReference>
<dbReference type="GO" id="GO:0009986">
    <property type="term" value="C:cell surface"/>
    <property type="evidence" value="ECO:0007669"/>
    <property type="project" value="TreeGrafter"/>
</dbReference>
<evidence type="ECO:0000259" key="11">
    <source>
        <dbReference type="PROSITE" id="PS50234"/>
    </source>
</evidence>
<evidence type="ECO:0000256" key="3">
    <source>
        <dbReference type="ARBA" id="ARBA00022692"/>
    </source>
</evidence>
<dbReference type="GO" id="GO:0007229">
    <property type="term" value="P:integrin-mediated signaling pathway"/>
    <property type="evidence" value="ECO:0007669"/>
    <property type="project" value="UniProtKB-KW"/>
</dbReference>
<dbReference type="PROSITE" id="PS50234">
    <property type="entry name" value="VWFA"/>
    <property type="match status" value="1"/>
</dbReference>
<evidence type="ECO:0000256" key="7">
    <source>
        <dbReference type="ARBA" id="ARBA00023180"/>
    </source>
</evidence>
<accession>A0A076JP59</accession>
<dbReference type="SMART" id="SM00187">
    <property type="entry name" value="INB"/>
    <property type="match status" value="1"/>
</dbReference>
<keyword evidence="9" id="KW-1133">Transmembrane helix</keyword>
<dbReference type="SMR" id="A0A076JP59"/>
<reference evidence="12" key="1">
    <citation type="journal article" date="2014" name="Gene">
        <title>Characterization and identification of the integrin family in silkworm, Bombyx mori.</title>
        <authorList>
            <person name="Zhang K."/>
            <person name="Xu M."/>
            <person name="Su J."/>
            <person name="Yu S."/>
            <person name="Sun Z."/>
            <person name="Li Y."/>
            <person name="Zhang W."/>
            <person name="Hou J."/>
            <person name="Shang L."/>
            <person name="Cui H."/>
        </authorList>
    </citation>
    <scope>NUCLEOTIDE SEQUENCE</scope>
</reference>
<evidence type="ECO:0000256" key="2">
    <source>
        <dbReference type="ARBA" id="ARBA00007449"/>
    </source>
</evidence>
<keyword evidence="6" id="KW-1015">Disulfide bond</keyword>
<dbReference type="GO" id="GO:0008305">
    <property type="term" value="C:integrin complex"/>
    <property type="evidence" value="ECO:0007669"/>
    <property type="project" value="TreeGrafter"/>
</dbReference>
<organism evidence="12">
    <name type="scientific">Bombyx mori</name>
    <name type="common">Silk moth</name>
    <dbReference type="NCBI Taxonomy" id="7091"/>
    <lineage>
        <taxon>Eukaryota</taxon>
        <taxon>Metazoa</taxon>
        <taxon>Ecdysozoa</taxon>
        <taxon>Arthropoda</taxon>
        <taxon>Hexapoda</taxon>
        <taxon>Insecta</taxon>
        <taxon>Pterygota</taxon>
        <taxon>Neoptera</taxon>
        <taxon>Endopterygota</taxon>
        <taxon>Lepidoptera</taxon>
        <taxon>Glossata</taxon>
        <taxon>Ditrysia</taxon>
        <taxon>Bombycoidea</taxon>
        <taxon>Bombycidae</taxon>
        <taxon>Bombycinae</taxon>
        <taxon>Bombyx</taxon>
    </lineage>
</organism>
<evidence type="ECO:0000256" key="4">
    <source>
        <dbReference type="ARBA" id="ARBA00023037"/>
    </source>
</evidence>
<dbReference type="Gene3D" id="1.20.5.100">
    <property type="entry name" value="Cytochrome c1, transmembrane anchor, C-terminal"/>
    <property type="match status" value="1"/>
</dbReference>
<keyword evidence="3 8" id="KW-0812">Transmembrane</keyword>
<dbReference type="GO" id="GO:0005925">
    <property type="term" value="C:focal adhesion"/>
    <property type="evidence" value="ECO:0007669"/>
    <property type="project" value="TreeGrafter"/>
</dbReference>
<proteinExistence type="evidence at transcript level"/>
<dbReference type="GO" id="GO:0033627">
    <property type="term" value="P:cell adhesion mediated by integrin"/>
    <property type="evidence" value="ECO:0007669"/>
    <property type="project" value="TreeGrafter"/>
</dbReference>
<dbReference type="InterPro" id="IPR036465">
    <property type="entry name" value="vWFA_dom_sf"/>
</dbReference>
<dbReference type="SUPFAM" id="SSF53300">
    <property type="entry name" value="vWA-like"/>
    <property type="match status" value="1"/>
</dbReference>